<dbReference type="GO" id="GO:0106388">
    <property type="term" value="F:rRNA small subunit aminocarboxypropyltransferase activity"/>
    <property type="evidence" value="ECO:0007669"/>
    <property type="project" value="UniProtKB-EC"/>
</dbReference>
<feature type="binding site" evidence="6">
    <location>
        <position position="66"/>
    </location>
    <ligand>
        <name>S-adenosyl-L-methionine</name>
        <dbReference type="ChEBI" id="CHEBI:59789"/>
    </ligand>
</feature>
<feature type="domain" description="16S/18S rRNA aminocarboxypropyltransferase Tsr3 C-terminal" evidence="7">
    <location>
        <begin position="40"/>
        <end position="166"/>
    </location>
</feature>
<evidence type="ECO:0000256" key="1">
    <source>
        <dbReference type="ARBA" id="ARBA00022490"/>
    </source>
</evidence>
<keyword evidence="4 6" id="KW-0808">Transferase</keyword>
<dbReference type="NCBIfam" id="NF002621">
    <property type="entry name" value="PRK02287.1"/>
    <property type="match status" value="1"/>
</dbReference>
<keyword evidence="5 6" id="KW-0949">S-adenosyl-L-methionine</keyword>
<proteinExistence type="inferred from homology"/>
<evidence type="ECO:0000256" key="3">
    <source>
        <dbReference type="ARBA" id="ARBA00022552"/>
    </source>
</evidence>
<name>L7JWH6_TRAHO</name>
<feature type="binding site" evidence="6">
    <location>
        <position position="18"/>
    </location>
    <ligand>
        <name>S-adenosyl-L-methionine</name>
        <dbReference type="ChEBI" id="CHEBI:59789"/>
    </ligand>
</feature>
<reference evidence="8 9" key="1">
    <citation type="journal article" date="2012" name="PLoS Pathog.">
        <title>The genome of the obligate intracellular parasite Trachipleistophora hominis: new insights into microsporidian genome dynamics and reductive evolution.</title>
        <authorList>
            <person name="Heinz E."/>
            <person name="Williams T.A."/>
            <person name="Nakjang S."/>
            <person name="Noel C.J."/>
            <person name="Swan D.C."/>
            <person name="Goldberg A.V."/>
            <person name="Harris S.R."/>
            <person name="Weinmaier T."/>
            <person name="Markert S."/>
            <person name="Becher D."/>
            <person name="Bernhardt J."/>
            <person name="Dagan T."/>
            <person name="Hacker C."/>
            <person name="Lucocq J.M."/>
            <person name="Schweder T."/>
            <person name="Rattei T."/>
            <person name="Hall N."/>
            <person name="Hirt R.P."/>
            <person name="Embley T.M."/>
        </authorList>
    </citation>
    <scope>NUCLEOTIDE SEQUENCE [LARGE SCALE GENOMIC DNA]</scope>
</reference>
<dbReference type="InterPro" id="IPR007177">
    <property type="entry name" value="Tsr3_C"/>
</dbReference>
<dbReference type="GO" id="GO:1904047">
    <property type="term" value="F:S-adenosyl-L-methionine binding"/>
    <property type="evidence" value="ECO:0007669"/>
    <property type="project" value="UniProtKB-UniRule"/>
</dbReference>
<gene>
    <name evidence="6" type="primary">TSR3</name>
    <name evidence="8" type="ORF">THOM_1297</name>
</gene>
<comment type="similarity">
    <text evidence="6">Belongs to the TDD superfamily. TSR3 family.</text>
</comment>
<keyword evidence="3 6" id="KW-0698">rRNA processing</keyword>
<dbReference type="PANTHER" id="PTHR20426">
    <property type="entry name" value="RIBOSOME BIOGENESIS PROTEIN TSR3 HOMOLOG"/>
    <property type="match status" value="1"/>
</dbReference>
<evidence type="ECO:0000256" key="5">
    <source>
        <dbReference type="ARBA" id="ARBA00022691"/>
    </source>
</evidence>
<dbReference type="EMBL" id="JH993928">
    <property type="protein sequence ID" value="ELQ75769.1"/>
    <property type="molecule type" value="Genomic_DNA"/>
</dbReference>
<dbReference type="PANTHER" id="PTHR20426:SF0">
    <property type="entry name" value="18S RRNA AMINOCARBOXYPROPYLTRANSFERASE"/>
    <property type="match status" value="1"/>
</dbReference>
<dbReference type="HAMAP" id="MF_01116">
    <property type="entry name" value="TSR3"/>
    <property type="match status" value="1"/>
</dbReference>
<keyword evidence="9" id="KW-1185">Reference proteome</keyword>
<dbReference type="OMA" id="DCSWESA"/>
<dbReference type="STRING" id="72359.L7JWH6"/>
<evidence type="ECO:0000256" key="6">
    <source>
        <dbReference type="HAMAP-Rule" id="MF_03146"/>
    </source>
</evidence>
<feature type="binding site" evidence="6">
    <location>
        <position position="89"/>
    </location>
    <ligand>
        <name>S-adenosyl-L-methionine</name>
        <dbReference type="ChEBI" id="CHEBI:59789"/>
    </ligand>
</feature>
<dbReference type="GO" id="GO:0005737">
    <property type="term" value="C:cytoplasm"/>
    <property type="evidence" value="ECO:0007669"/>
    <property type="project" value="UniProtKB-SubCell"/>
</dbReference>
<dbReference type="Pfam" id="PF04034">
    <property type="entry name" value="Ribo_biogen_C"/>
    <property type="match status" value="1"/>
</dbReference>
<protein>
    <recommendedName>
        <fullName evidence="6">18S rRNA aminocarboxypropyltransferase</fullName>
        <ecNumber evidence="6">2.5.1.157</ecNumber>
    </recommendedName>
</protein>
<organism evidence="8 9">
    <name type="scientific">Trachipleistophora hominis</name>
    <name type="common">Microsporidian parasite</name>
    <dbReference type="NCBI Taxonomy" id="72359"/>
    <lineage>
        <taxon>Eukaryota</taxon>
        <taxon>Fungi</taxon>
        <taxon>Fungi incertae sedis</taxon>
        <taxon>Microsporidia</taxon>
        <taxon>Pleistophoridae</taxon>
        <taxon>Trachipleistophora</taxon>
    </lineage>
</organism>
<sequence>MIRKIIYDIGQCNRKICSGQKLIRANKVVMLDNKHRFGGILLSPKGTQTISPIDKLLIEKQGIGLIDCSWKKVDSTDFKLFNRCKNRLLPFLVAANPVNYGKACQLNCVEALAAGLYICGFVDEAYNIIEEFSYGNEFLKINYELLSLYKDSRDSADVIEKQNKYLKDNMRQRT</sequence>
<keyword evidence="2 6" id="KW-0690">Ribosome biogenesis</keyword>
<comment type="caution">
    <text evidence="6">Lacks conserved residue(s) required for the propagation of feature annotation.</text>
</comment>
<accession>L7JWH6</accession>
<evidence type="ECO:0000313" key="9">
    <source>
        <dbReference type="Proteomes" id="UP000011185"/>
    </source>
</evidence>
<evidence type="ECO:0000313" key="8">
    <source>
        <dbReference type="EMBL" id="ELQ75769.1"/>
    </source>
</evidence>
<dbReference type="FunCoup" id="L7JWH6">
    <property type="interactions" value="55"/>
</dbReference>
<keyword evidence="1 6" id="KW-0963">Cytoplasm</keyword>
<dbReference type="VEuPathDB" id="MicrosporidiaDB:THOM_1297"/>
<dbReference type="Proteomes" id="UP000011185">
    <property type="component" value="Unassembled WGS sequence"/>
</dbReference>
<dbReference type="OrthoDB" id="10262062at2759"/>
<dbReference type="InParanoid" id="L7JWH6"/>
<dbReference type="GO" id="GO:0000455">
    <property type="term" value="P:enzyme-directed rRNA pseudouridine synthesis"/>
    <property type="evidence" value="ECO:0007669"/>
    <property type="project" value="UniProtKB-UniRule"/>
</dbReference>
<dbReference type="AlphaFoldDB" id="L7JWH6"/>
<dbReference type="HOGENOM" id="CLU_035060_4_2_1"/>
<evidence type="ECO:0000256" key="4">
    <source>
        <dbReference type="ARBA" id="ARBA00022679"/>
    </source>
</evidence>
<comment type="catalytic activity">
    <reaction evidence="6">
        <text>an N(1)-methylpseudouridine in rRNA + S-adenosyl-L-methionine = N(1)-methyl-N(3)-[(3S)-3-amino-3-carboxypropyl]pseudouridine in rRNA + S-methyl-5'-thioadenosine + H(+)</text>
        <dbReference type="Rhea" id="RHEA:63296"/>
        <dbReference type="Rhea" id="RHEA-COMP:11634"/>
        <dbReference type="Rhea" id="RHEA-COMP:16310"/>
        <dbReference type="ChEBI" id="CHEBI:15378"/>
        <dbReference type="ChEBI" id="CHEBI:17509"/>
        <dbReference type="ChEBI" id="CHEBI:59789"/>
        <dbReference type="ChEBI" id="CHEBI:74890"/>
        <dbReference type="ChEBI" id="CHEBI:146234"/>
        <dbReference type="EC" id="2.5.1.157"/>
    </reaction>
</comment>
<dbReference type="GO" id="GO:0030490">
    <property type="term" value="P:maturation of SSU-rRNA"/>
    <property type="evidence" value="ECO:0007669"/>
    <property type="project" value="TreeGrafter"/>
</dbReference>
<comment type="subcellular location">
    <subcellularLocation>
        <location evidence="6">Cytoplasm</location>
    </subcellularLocation>
    <subcellularLocation>
        <location evidence="6">Nucleus</location>
    </subcellularLocation>
</comment>
<comment type="catalytic activity">
    <reaction evidence="6">
        <text>N(1)-methylpseudouridine(1191) in yeast 18S rRNA + S-adenosyl-L-methionine = N(1)-methyl-N(3)-[(3S)-3-amino-3-carboxypropyl]pseudouridine(1191) in yeast 18S rRNA + S-methyl-5'-thioadenosine + H(+)</text>
        <dbReference type="Rhea" id="RHEA:63300"/>
        <dbReference type="Rhea" id="RHEA-COMP:13852"/>
        <dbReference type="Rhea" id="RHEA-COMP:16309"/>
        <dbReference type="ChEBI" id="CHEBI:15378"/>
        <dbReference type="ChEBI" id="CHEBI:17509"/>
        <dbReference type="ChEBI" id="CHEBI:59789"/>
        <dbReference type="ChEBI" id="CHEBI:74890"/>
        <dbReference type="ChEBI" id="CHEBI:146234"/>
    </reaction>
</comment>
<evidence type="ECO:0000256" key="2">
    <source>
        <dbReference type="ARBA" id="ARBA00022517"/>
    </source>
</evidence>
<dbReference type="InterPro" id="IPR022968">
    <property type="entry name" value="Tsr3-like"/>
</dbReference>
<comment type="function">
    <text evidence="6">Aminocarboxypropyltransferase that catalyzes the aminocarboxypropyl transfer on pseudouridine at position 1191 (Psi1191) in 18S rRNA. It constitutes the last step in biosynthesis of the hypermodified N1-methyl-N3-(3-amino-3-carboxypropyl) pseudouridine (m1acp3-Psi) conserved in eukaryotic 18S rRNA.</text>
</comment>
<keyword evidence="6" id="KW-0539">Nucleus</keyword>
<evidence type="ECO:0000259" key="7">
    <source>
        <dbReference type="Pfam" id="PF04034"/>
    </source>
</evidence>
<dbReference type="GO" id="GO:0005634">
    <property type="term" value="C:nucleus"/>
    <property type="evidence" value="ECO:0007669"/>
    <property type="project" value="UniProtKB-SubCell"/>
</dbReference>
<dbReference type="EC" id="2.5.1.157" evidence="6"/>